<comment type="caution">
    <text evidence="2">The sequence shown here is derived from an EMBL/GenBank/DDBJ whole genome shotgun (WGS) entry which is preliminary data.</text>
</comment>
<reference evidence="2 3" key="1">
    <citation type="journal article" date="2017" name="G3 (Bethesda)">
        <title>First Draft Genome Sequence of the Pathogenic Fungus Lomentospora prolificans (Formerly Scedosporium prolificans).</title>
        <authorList>
            <person name="Luo R."/>
            <person name="Zimin A."/>
            <person name="Workman R."/>
            <person name="Fan Y."/>
            <person name="Pertea G."/>
            <person name="Grossman N."/>
            <person name="Wear M.P."/>
            <person name="Jia B."/>
            <person name="Miller H."/>
            <person name="Casadevall A."/>
            <person name="Timp W."/>
            <person name="Zhang S.X."/>
            <person name="Salzberg S.L."/>
        </authorList>
    </citation>
    <scope>NUCLEOTIDE SEQUENCE [LARGE SCALE GENOMIC DNA]</scope>
    <source>
        <strain evidence="2 3">JHH-5317</strain>
    </source>
</reference>
<proteinExistence type="predicted"/>
<dbReference type="InParanoid" id="A0A2N3N5J2"/>
<evidence type="ECO:0000256" key="1">
    <source>
        <dbReference type="SAM" id="MobiDB-lite"/>
    </source>
</evidence>
<gene>
    <name evidence="2" type="ORF">jhhlp_006307</name>
</gene>
<feature type="compositionally biased region" description="Polar residues" evidence="1">
    <location>
        <begin position="9"/>
        <end position="20"/>
    </location>
</feature>
<protein>
    <submittedName>
        <fullName evidence="2">Uncharacterized protein</fullName>
    </submittedName>
</protein>
<feature type="compositionally biased region" description="Polar residues" evidence="1">
    <location>
        <begin position="72"/>
        <end position="84"/>
    </location>
</feature>
<evidence type="ECO:0000313" key="2">
    <source>
        <dbReference type="EMBL" id="PKS07699.1"/>
    </source>
</evidence>
<keyword evidence="3" id="KW-1185">Reference proteome</keyword>
<dbReference type="Proteomes" id="UP000233524">
    <property type="component" value="Unassembled WGS sequence"/>
</dbReference>
<dbReference type="OrthoDB" id="3993201at2759"/>
<feature type="region of interest" description="Disordered" evidence="1">
    <location>
        <begin position="64"/>
        <end position="86"/>
    </location>
</feature>
<sequence>MSRVGTPVSKISRSIASTASRPVVEAPHASLAPKYAELLRNRRPRIPDAQSDVHSHSRHLMTKHVPAPHQPNIVTFPSQTSSASVERRTPVPILFNPQRNTQQQTPAPARDFSTTAPEVHFVARDLKNSDPSIASLEHLDVDEVALKSASA</sequence>
<feature type="region of interest" description="Disordered" evidence="1">
    <location>
        <begin position="1"/>
        <end position="30"/>
    </location>
</feature>
<dbReference type="VEuPathDB" id="FungiDB:jhhlp_006307"/>
<evidence type="ECO:0000313" key="3">
    <source>
        <dbReference type="Proteomes" id="UP000233524"/>
    </source>
</evidence>
<organism evidence="2 3">
    <name type="scientific">Lomentospora prolificans</name>
    <dbReference type="NCBI Taxonomy" id="41688"/>
    <lineage>
        <taxon>Eukaryota</taxon>
        <taxon>Fungi</taxon>
        <taxon>Dikarya</taxon>
        <taxon>Ascomycota</taxon>
        <taxon>Pezizomycotina</taxon>
        <taxon>Sordariomycetes</taxon>
        <taxon>Hypocreomycetidae</taxon>
        <taxon>Microascales</taxon>
        <taxon>Microascaceae</taxon>
        <taxon>Lomentospora</taxon>
    </lineage>
</organism>
<dbReference type="EMBL" id="NLAX01000701">
    <property type="protein sequence ID" value="PKS07699.1"/>
    <property type="molecule type" value="Genomic_DNA"/>
</dbReference>
<dbReference type="AlphaFoldDB" id="A0A2N3N5J2"/>
<name>A0A2N3N5J2_9PEZI</name>
<accession>A0A2N3N5J2</accession>